<evidence type="ECO:0000259" key="5">
    <source>
        <dbReference type="SMART" id="SM00829"/>
    </source>
</evidence>
<accession>A0A143QSV7</accession>
<dbReference type="EC" id="1.-.-.-" evidence="6"/>
<keyword evidence="2" id="KW-0479">Metal-binding</keyword>
<dbReference type="InterPro" id="IPR020843">
    <property type="entry name" value="ER"/>
</dbReference>
<dbReference type="Pfam" id="PF08240">
    <property type="entry name" value="ADH_N"/>
    <property type="match status" value="1"/>
</dbReference>
<dbReference type="PANTHER" id="PTHR43401:SF2">
    <property type="entry name" value="L-THREONINE 3-DEHYDROGENASE"/>
    <property type="match status" value="1"/>
</dbReference>
<organism evidence="6 7">
    <name type="scientific">Rhodococcoides fascians</name>
    <name type="common">Rhodococcus fascians</name>
    <dbReference type="NCBI Taxonomy" id="1828"/>
    <lineage>
        <taxon>Bacteria</taxon>
        <taxon>Bacillati</taxon>
        <taxon>Actinomycetota</taxon>
        <taxon>Actinomycetes</taxon>
        <taxon>Mycobacteriales</taxon>
        <taxon>Nocardiaceae</taxon>
        <taxon>Rhodococcoides</taxon>
    </lineage>
</organism>
<evidence type="ECO:0000256" key="2">
    <source>
        <dbReference type="ARBA" id="ARBA00022723"/>
    </source>
</evidence>
<dbReference type="EMBL" id="CP015220">
    <property type="protein sequence ID" value="AMY26014.1"/>
    <property type="molecule type" value="Genomic_DNA"/>
</dbReference>
<dbReference type="InterPro" id="IPR011032">
    <property type="entry name" value="GroES-like_sf"/>
</dbReference>
<protein>
    <submittedName>
        <fullName evidence="6">Putative zinc-type alcohol dehydrogenase-like protein YjmD</fullName>
        <ecNumber evidence="6">1.-.-.-</ecNumber>
    </submittedName>
</protein>
<dbReference type="RefSeq" id="WP_063216754.1">
    <property type="nucleotide sequence ID" value="NZ_CP015220.1"/>
</dbReference>
<dbReference type="PATRIC" id="fig|1653479.3.peg.4805"/>
<sequence length="331" mass="34330">MRAAVIDAPHSVSIVELDAPVCGPDDVVVAISYVGLCGTDLELLHGTSSYLTDGKTTFPHHFGHEWVGVVDRTGSGVRDLETGDSVTGSTMLFCQSCTACGSGKRNQCSNLREVGLYEHGGAAAQFLVMPRRAVVSLGRVPAAPEHVLIEPLVTVLEAVDAASVSPGDRILVLGAGTIGSLAVAMLSRYPVTVDVLEPRCVEHLGASAVTRSYTEASDLSGPYDVVVEASGGVGALSTAIGVLRPGGKCILVGVAAHSESIDPGAVALAGISIIGIRHGVDHYRRAAALFPLIRPALAALIDSVVPMSDVKAAFDRLESRRTRPKVVIAVE</sequence>
<gene>
    <name evidence="6" type="primary">yjmD</name>
    <name evidence="6" type="ORF">A3Q41_04750</name>
</gene>
<name>A0A143QSV7_RHOFA</name>
<dbReference type="GO" id="GO:0016491">
    <property type="term" value="F:oxidoreductase activity"/>
    <property type="evidence" value="ECO:0007669"/>
    <property type="project" value="UniProtKB-KW"/>
</dbReference>
<keyword evidence="3" id="KW-0862">Zinc</keyword>
<dbReference type="SUPFAM" id="SSF51735">
    <property type="entry name" value="NAD(P)-binding Rossmann-fold domains"/>
    <property type="match status" value="1"/>
</dbReference>
<dbReference type="InterPro" id="IPR002328">
    <property type="entry name" value="ADH_Zn_CS"/>
</dbReference>
<reference evidence="6 7" key="1">
    <citation type="journal article" date="2016" name="Genome Announc.">
        <title>Complete Genome and Plasmid Sequences for Rhodococcus fascians D188 and Draft Sequences for Rhodococcus Isolates PBTS 1 and PBTS 2.</title>
        <authorList>
            <person name="Stamler R.A."/>
            <person name="Vereecke D."/>
            <person name="Zhang Y."/>
            <person name="Schilkey F."/>
            <person name="Devitt N."/>
            <person name="Randall J.J."/>
        </authorList>
    </citation>
    <scope>NUCLEOTIDE SEQUENCE [LARGE SCALE GENOMIC DNA]</scope>
    <source>
        <strain evidence="6 7">PBTS2</strain>
    </source>
</reference>
<dbReference type="PANTHER" id="PTHR43401">
    <property type="entry name" value="L-THREONINE 3-DEHYDROGENASE"/>
    <property type="match status" value="1"/>
</dbReference>
<dbReference type="Proteomes" id="UP000076038">
    <property type="component" value="Chromosome"/>
</dbReference>
<dbReference type="PROSITE" id="PS00059">
    <property type="entry name" value="ADH_ZINC"/>
    <property type="match status" value="1"/>
</dbReference>
<reference evidence="7" key="2">
    <citation type="submission" date="2016-04" db="EMBL/GenBank/DDBJ databases">
        <title>Complete Genome and Plasmid Sequences for Rhodococcus fascians D188 and Draft Sequences for Rhodococcus spp. Isolates PBTS 1 and PBTS 2.</title>
        <authorList>
            <person name="Stamer R."/>
            <person name="Vereecke D."/>
            <person name="Zhang Y."/>
            <person name="Schilkey F."/>
            <person name="Devitt N."/>
            <person name="Randall J."/>
        </authorList>
    </citation>
    <scope>NUCLEOTIDE SEQUENCE [LARGE SCALE GENOMIC DNA]</scope>
    <source>
        <strain evidence="7">PBTS2</strain>
    </source>
</reference>
<proteinExistence type="predicted"/>
<dbReference type="Gene3D" id="3.40.50.720">
    <property type="entry name" value="NAD(P)-binding Rossmann-like Domain"/>
    <property type="match status" value="1"/>
</dbReference>
<dbReference type="Gene3D" id="3.90.180.10">
    <property type="entry name" value="Medium-chain alcohol dehydrogenases, catalytic domain"/>
    <property type="match status" value="1"/>
</dbReference>
<dbReference type="KEGG" id="rhs:A3Q41_04750"/>
<dbReference type="InterPro" id="IPR050129">
    <property type="entry name" value="Zn_alcohol_dh"/>
</dbReference>
<dbReference type="Pfam" id="PF16912">
    <property type="entry name" value="Glu_dehyd_C"/>
    <property type="match status" value="1"/>
</dbReference>
<dbReference type="SUPFAM" id="SSF50129">
    <property type="entry name" value="GroES-like"/>
    <property type="match status" value="1"/>
</dbReference>
<dbReference type="GO" id="GO:0008270">
    <property type="term" value="F:zinc ion binding"/>
    <property type="evidence" value="ECO:0007669"/>
    <property type="project" value="InterPro"/>
</dbReference>
<dbReference type="InterPro" id="IPR031640">
    <property type="entry name" value="Glu_dehyd_C"/>
</dbReference>
<dbReference type="InterPro" id="IPR013154">
    <property type="entry name" value="ADH-like_N"/>
</dbReference>
<evidence type="ECO:0000256" key="4">
    <source>
        <dbReference type="ARBA" id="ARBA00023002"/>
    </source>
</evidence>
<dbReference type="InterPro" id="IPR036291">
    <property type="entry name" value="NAD(P)-bd_dom_sf"/>
</dbReference>
<keyword evidence="7" id="KW-1185">Reference proteome</keyword>
<dbReference type="OrthoDB" id="9797931at2"/>
<dbReference type="SMART" id="SM00829">
    <property type="entry name" value="PKS_ER"/>
    <property type="match status" value="1"/>
</dbReference>
<keyword evidence="4 6" id="KW-0560">Oxidoreductase</keyword>
<evidence type="ECO:0000313" key="6">
    <source>
        <dbReference type="EMBL" id="AMY26014.1"/>
    </source>
</evidence>
<evidence type="ECO:0000256" key="1">
    <source>
        <dbReference type="ARBA" id="ARBA00001947"/>
    </source>
</evidence>
<dbReference type="AlphaFoldDB" id="A0A143QSV7"/>
<evidence type="ECO:0000256" key="3">
    <source>
        <dbReference type="ARBA" id="ARBA00022833"/>
    </source>
</evidence>
<evidence type="ECO:0000313" key="7">
    <source>
        <dbReference type="Proteomes" id="UP000076038"/>
    </source>
</evidence>
<feature type="domain" description="Enoyl reductase (ER)" evidence="5">
    <location>
        <begin position="7"/>
        <end position="328"/>
    </location>
</feature>
<comment type="cofactor">
    <cofactor evidence="1">
        <name>Zn(2+)</name>
        <dbReference type="ChEBI" id="CHEBI:29105"/>
    </cofactor>
</comment>